<proteinExistence type="predicted"/>
<dbReference type="STRING" id="882086.SacxiDRAFT_3710"/>
<dbReference type="EMBL" id="JH636049">
    <property type="protein sequence ID" value="EID55903.1"/>
    <property type="molecule type" value="Genomic_DNA"/>
</dbReference>
<reference evidence="2 3" key="1">
    <citation type="submission" date="2012-01" db="EMBL/GenBank/DDBJ databases">
        <title>Improved High-Quality Draft sequence of Saccharomonospora xinjiangensis XJ-54.</title>
        <authorList>
            <consortium name="US DOE Joint Genome Institute"/>
            <person name="Lucas S."/>
            <person name="Han J."/>
            <person name="Lapidus A."/>
            <person name="Cheng J.-F."/>
            <person name="Goodwin L."/>
            <person name="Pitluck S."/>
            <person name="Peters L."/>
            <person name="Mikhailova N."/>
            <person name="Teshima H."/>
            <person name="Detter J.C."/>
            <person name="Han C."/>
            <person name="Tapia R."/>
            <person name="Land M."/>
            <person name="Hauser L."/>
            <person name="Kyrpides N."/>
            <person name="Ivanova N."/>
            <person name="Pagani I."/>
            <person name="Brambilla E.-M."/>
            <person name="Klenk H.-P."/>
            <person name="Woyke T."/>
        </authorList>
    </citation>
    <scope>NUCLEOTIDE SEQUENCE [LARGE SCALE GENOMIC DNA]</scope>
    <source>
        <strain evidence="2 3">XJ-54</strain>
    </source>
</reference>
<keyword evidence="3" id="KW-1185">Reference proteome</keyword>
<gene>
    <name evidence="2" type="ORF">SacxiDRAFT_3710</name>
</gene>
<evidence type="ECO:0000313" key="3">
    <source>
        <dbReference type="Proteomes" id="UP000004691"/>
    </source>
</evidence>
<name>I0V700_9PSEU</name>
<dbReference type="RefSeq" id="WP_006240102.1">
    <property type="nucleotide sequence ID" value="NZ_JH636049.1"/>
</dbReference>
<organism evidence="2 3">
    <name type="scientific">Saccharomonospora xinjiangensis XJ-54</name>
    <dbReference type="NCBI Taxonomy" id="882086"/>
    <lineage>
        <taxon>Bacteria</taxon>
        <taxon>Bacillati</taxon>
        <taxon>Actinomycetota</taxon>
        <taxon>Actinomycetes</taxon>
        <taxon>Pseudonocardiales</taxon>
        <taxon>Pseudonocardiaceae</taxon>
        <taxon>Saccharomonospora</taxon>
    </lineage>
</organism>
<dbReference type="Proteomes" id="UP000004691">
    <property type="component" value="Unassembled WGS sequence"/>
</dbReference>
<dbReference type="HOGENOM" id="CLU_2540585_0_0_11"/>
<sequence>MMGSNLTFDSTWAEISYREESLRRSRAPRTWRKGTVSRADEAASVTGRRPAADESATTELRGPERDRRAGTAQDAENDLPIAC</sequence>
<accession>I0V700</accession>
<feature type="region of interest" description="Disordered" evidence="1">
    <location>
        <begin position="33"/>
        <end position="83"/>
    </location>
</feature>
<evidence type="ECO:0000256" key="1">
    <source>
        <dbReference type="SAM" id="MobiDB-lite"/>
    </source>
</evidence>
<protein>
    <submittedName>
        <fullName evidence="2">Uncharacterized protein</fullName>
    </submittedName>
</protein>
<evidence type="ECO:0000313" key="2">
    <source>
        <dbReference type="EMBL" id="EID55903.1"/>
    </source>
</evidence>
<dbReference type="AlphaFoldDB" id="I0V700"/>